<dbReference type="PANTHER" id="PTHR42736:SF1">
    <property type="entry name" value="PROTEIN-GLUTAMINE GAMMA-GLUTAMYLTRANSFERASE"/>
    <property type="match status" value="1"/>
</dbReference>
<evidence type="ECO:0000256" key="1">
    <source>
        <dbReference type="SAM" id="MobiDB-lite"/>
    </source>
</evidence>
<dbReference type="InterPro" id="IPR052901">
    <property type="entry name" value="Bact_TGase-like"/>
</dbReference>
<feature type="transmembrane region" description="Helical" evidence="2">
    <location>
        <begin position="60"/>
        <end position="78"/>
    </location>
</feature>
<evidence type="ECO:0000256" key="2">
    <source>
        <dbReference type="SAM" id="Phobius"/>
    </source>
</evidence>
<feature type="compositionally biased region" description="Low complexity" evidence="1">
    <location>
        <begin position="597"/>
        <end position="616"/>
    </location>
</feature>
<dbReference type="AlphaFoldDB" id="A0A1G6KI59"/>
<protein>
    <submittedName>
        <fullName evidence="4">Transglutaminase-like superfamily protein</fullName>
    </submittedName>
</protein>
<evidence type="ECO:0000313" key="5">
    <source>
        <dbReference type="Proteomes" id="UP000199501"/>
    </source>
</evidence>
<feature type="transmembrane region" description="Helical" evidence="2">
    <location>
        <begin position="143"/>
        <end position="161"/>
    </location>
</feature>
<dbReference type="SMART" id="SM00460">
    <property type="entry name" value="TGc"/>
    <property type="match status" value="1"/>
</dbReference>
<feature type="domain" description="Transglutaminase-like" evidence="3">
    <location>
        <begin position="490"/>
        <end position="559"/>
    </location>
</feature>
<feature type="transmembrane region" description="Helical" evidence="2">
    <location>
        <begin position="168"/>
        <end position="187"/>
    </location>
</feature>
<sequence length="819" mass="85774">MGCDLMGCGLRGRDLRGGGVSEQTATPQAQWSTTVTPVVAAATTLCAATALAGVIDGMRWLGYAGIAVIVVAAVGLGLRAMRTPTLVVGLSQMVALLCLLVALFTNSGVLGLLPGPAAVAELGDVLRSSVEAVRVGVPPVPPSAPVLCLVVIAIGLVAVLVDTLAVAAGTPAACGLVLLCVYAVPASLADDLLPWWSFVLGASSFAALLAVDGTHRHQLWRNRPQLPSTGTGFGSPVAMVSSALVLGLLAGGLVTGIGTVGSLPGGSGGGGRDGGLALKPFTALRGMLDQGSNVELFRVRGLGNESRYLRAMTLPRYDRNGGWIAADALADDISANGDLPPAPGDDGAGTITRVEIEPINSQDLWAPVYGIPRRLSDVPDGLFYDRSGGMVYSRNSRKLPKYVEDADLSQPTANDLRASGADFGEIDPVYLAADGIDTQVVRLADELTRDQPTMFDKTLALQEYFSLANGFRYQTQTGAASDEDALKEFLFGAKVGYCEQYASAMAILARAAGIPARVAIGYTAGFQSGDYRSITTQDAHAWVEVFFPDQGWVTFDPTPLSDGRAYEPPYVSTDLSTDPSTGASEDEVPTGAGSSTAAPRDNLPDPADPAANAPAPTEGDGSWPWQAWTALGLALLAVLGAALARSARVRVGVVGAAAVGVLALFFLLSIVSWWLSVLLLVVAAAAIPAGVRGWLRTERRDAILAQSAAAPTAAWAELMAESWDRGADTPESDTVRTAARRLAKEHSLDEHSKQALRTVVGSVERSWYGGRTTHEPELALAFDQVVQGMRRNSPLDWKSRLLPRSVMRPRKKRSADLGD</sequence>
<feature type="region of interest" description="Disordered" evidence="1">
    <location>
        <begin position="566"/>
        <end position="620"/>
    </location>
</feature>
<feature type="transmembrane region" description="Helical" evidence="2">
    <location>
        <begin position="651"/>
        <end position="671"/>
    </location>
</feature>
<gene>
    <name evidence="4" type="ORF">SAMN05216174_101896</name>
</gene>
<feature type="transmembrane region" description="Helical" evidence="2">
    <location>
        <begin position="232"/>
        <end position="254"/>
    </location>
</feature>
<feature type="transmembrane region" description="Helical" evidence="2">
    <location>
        <begin position="677"/>
        <end position="695"/>
    </location>
</feature>
<dbReference type="EMBL" id="FMZZ01000001">
    <property type="protein sequence ID" value="SDC29996.1"/>
    <property type="molecule type" value="Genomic_DNA"/>
</dbReference>
<proteinExistence type="predicted"/>
<keyword evidence="5" id="KW-1185">Reference proteome</keyword>
<reference evidence="5" key="1">
    <citation type="submission" date="2016-10" db="EMBL/GenBank/DDBJ databases">
        <authorList>
            <person name="Varghese N."/>
            <person name="Submissions S."/>
        </authorList>
    </citation>
    <scope>NUCLEOTIDE SEQUENCE [LARGE SCALE GENOMIC DNA]</scope>
    <source>
        <strain evidence="5">IBRC-M 10403</strain>
    </source>
</reference>
<evidence type="ECO:0000313" key="4">
    <source>
        <dbReference type="EMBL" id="SDC29996.1"/>
    </source>
</evidence>
<dbReference type="InterPro" id="IPR038765">
    <property type="entry name" value="Papain-like_cys_pep_sf"/>
</dbReference>
<feature type="compositionally biased region" description="Polar residues" evidence="1">
    <location>
        <begin position="573"/>
        <end position="583"/>
    </location>
</feature>
<accession>A0A1G6KI59</accession>
<feature type="transmembrane region" description="Helical" evidence="2">
    <location>
        <begin position="193"/>
        <end position="211"/>
    </location>
</feature>
<evidence type="ECO:0000259" key="3">
    <source>
        <dbReference type="SMART" id="SM00460"/>
    </source>
</evidence>
<feature type="transmembrane region" description="Helical" evidence="2">
    <location>
        <begin position="85"/>
        <end position="104"/>
    </location>
</feature>
<dbReference type="Proteomes" id="UP000199501">
    <property type="component" value="Unassembled WGS sequence"/>
</dbReference>
<keyword evidence="2" id="KW-1133">Transmembrane helix</keyword>
<dbReference type="PANTHER" id="PTHR42736">
    <property type="entry name" value="PROTEIN-GLUTAMINE GAMMA-GLUTAMYLTRANSFERASE"/>
    <property type="match status" value="1"/>
</dbReference>
<dbReference type="SUPFAM" id="SSF54001">
    <property type="entry name" value="Cysteine proteinases"/>
    <property type="match status" value="1"/>
</dbReference>
<feature type="transmembrane region" description="Helical" evidence="2">
    <location>
        <begin position="625"/>
        <end position="644"/>
    </location>
</feature>
<dbReference type="STRING" id="1271860.SAMN05216174_101896"/>
<dbReference type="Pfam" id="PF01841">
    <property type="entry name" value="Transglut_core"/>
    <property type="match status" value="1"/>
</dbReference>
<keyword evidence="2" id="KW-0472">Membrane</keyword>
<organism evidence="4 5">
    <name type="scientific">Actinokineospora iranica</name>
    <dbReference type="NCBI Taxonomy" id="1271860"/>
    <lineage>
        <taxon>Bacteria</taxon>
        <taxon>Bacillati</taxon>
        <taxon>Actinomycetota</taxon>
        <taxon>Actinomycetes</taxon>
        <taxon>Pseudonocardiales</taxon>
        <taxon>Pseudonocardiaceae</taxon>
        <taxon>Actinokineospora</taxon>
    </lineage>
</organism>
<dbReference type="Pfam" id="PF11992">
    <property type="entry name" value="TgpA_N"/>
    <property type="match status" value="1"/>
</dbReference>
<keyword evidence="2" id="KW-0812">Transmembrane</keyword>
<dbReference type="Gene3D" id="3.10.620.30">
    <property type="match status" value="1"/>
</dbReference>
<dbReference type="InterPro" id="IPR021878">
    <property type="entry name" value="TgpA_N"/>
</dbReference>
<name>A0A1G6KI59_9PSEU</name>
<dbReference type="InterPro" id="IPR002931">
    <property type="entry name" value="Transglutaminase-like"/>
</dbReference>